<accession>A0A2T4A0Z2</accession>
<dbReference type="AlphaFoldDB" id="A0A2T4A0Z2"/>
<dbReference type="RefSeq" id="XP_024770407.1">
    <property type="nucleotide sequence ID" value="XM_024923843.1"/>
</dbReference>
<name>A0A2T4A0Z2_TRIHA</name>
<organism evidence="1 2">
    <name type="scientific">Trichoderma harzianum CBS 226.95</name>
    <dbReference type="NCBI Taxonomy" id="983964"/>
    <lineage>
        <taxon>Eukaryota</taxon>
        <taxon>Fungi</taxon>
        <taxon>Dikarya</taxon>
        <taxon>Ascomycota</taxon>
        <taxon>Pezizomycotina</taxon>
        <taxon>Sordariomycetes</taxon>
        <taxon>Hypocreomycetidae</taxon>
        <taxon>Hypocreales</taxon>
        <taxon>Hypocreaceae</taxon>
        <taxon>Trichoderma</taxon>
    </lineage>
</organism>
<evidence type="ECO:0000313" key="1">
    <source>
        <dbReference type="EMBL" id="PTB50730.1"/>
    </source>
</evidence>
<dbReference type="STRING" id="983964.A0A2T4A0Z2"/>
<evidence type="ECO:0000313" key="2">
    <source>
        <dbReference type="Proteomes" id="UP000241690"/>
    </source>
</evidence>
<reference evidence="1 2" key="1">
    <citation type="submission" date="2016-07" db="EMBL/GenBank/DDBJ databases">
        <title>Multiple horizontal gene transfer events from other fungi enriched the ability of initially mycotrophic Trichoderma (Ascomycota) to feed on dead plant biomass.</title>
        <authorList>
            <consortium name="DOE Joint Genome Institute"/>
            <person name="Aerts A."/>
            <person name="Atanasova L."/>
            <person name="Chenthamara K."/>
            <person name="Zhang J."/>
            <person name="Grujic M."/>
            <person name="Henrissat B."/>
            <person name="Kuo A."/>
            <person name="Salamov A."/>
            <person name="Lipzen A."/>
            <person name="Labutti K."/>
            <person name="Barry K."/>
            <person name="Miao Y."/>
            <person name="Rahimi M.J."/>
            <person name="Shen Q."/>
            <person name="Grigoriev I.V."/>
            <person name="Kubicek C.P."/>
            <person name="Druzhinina I.S."/>
        </authorList>
    </citation>
    <scope>NUCLEOTIDE SEQUENCE [LARGE SCALE GENOMIC DNA]</scope>
    <source>
        <strain evidence="1 2">CBS 226.95</strain>
    </source>
</reference>
<dbReference type="GeneID" id="36632426"/>
<keyword evidence="2" id="KW-1185">Reference proteome</keyword>
<sequence length="187" mass="21799">MDRDWEDFFDNLQTARLKDDQIPELSKPSGPRVASLYYLWHYPTYRTDRDLVRTHATYPIRIKYTAGEPNYKELLGDKAEPRIKAVCEDFALEAVKLVPFTIALGKHNSGLVRRKLEETDGLYLETYTIKSAIKMSDRATSCMDVQDIDEIIVNMDNYRLENAWVLIDLISEQLEKDQFQIDLMSEP</sequence>
<dbReference type="EMBL" id="KZ679687">
    <property type="protein sequence ID" value="PTB50730.1"/>
    <property type="molecule type" value="Genomic_DNA"/>
</dbReference>
<proteinExistence type="predicted"/>
<gene>
    <name evidence="1" type="ORF">M431DRAFT_8788</name>
</gene>
<protein>
    <submittedName>
        <fullName evidence="1">Uncharacterized protein</fullName>
    </submittedName>
</protein>
<dbReference type="Proteomes" id="UP000241690">
    <property type="component" value="Unassembled WGS sequence"/>
</dbReference>